<evidence type="ECO:0000256" key="7">
    <source>
        <dbReference type="ARBA" id="ARBA00023136"/>
    </source>
</evidence>
<feature type="transmembrane region" description="Helical" evidence="8">
    <location>
        <begin position="378"/>
        <end position="399"/>
    </location>
</feature>
<feature type="transmembrane region" description="Helical" evidence="8">
    <location>
        <begin position="255"/>
        <end position="278"/>
    </location>
</feature>
<dbReference type="Pfam" id="PF13231">
    <property type="entry name" value="PMT_2"/>
    <property type="match status" value="1"/>
</dbReference>
<feature type="transmembrane region" description="Helical" evidence="8">
    <location>
        <begin position="338"/>
        <end position="358"/>
    </location>
</feature>
<feature type="transmembrane region" description="Helical" evidence="8">
    <location>
        <begin position="290"/>
        <end position="309"/>
    </location>
</feature>
<dbReference type="PANTHER" id="PTHR33908:SF3">
    <property type="entry name" value="UNDECAPRENYL PHOSPHATE-ALPHA-4-AMINO-4-DEOXY-L-ARABINOSE ARABINOSYL TRANSFERASE"/>
    <property type="match status" value="1"/>
</dbReference>
<feature type="transmembrane region" description="Helical" evidence="8">
    <location>
        <begin position="159"/>
        <end position="192"/>
    </location>
</feature>
<comment type="caution">
    <text evidence="10">The sequence shown here is derived from an EMBL/GenBank/DDBJ whole genome shotgun (WGS) entry which is preliminary data.</text>
</comment>
<feature type="transmembrane region" description="Helical" evidence="8">
    <location>
        <begin position="204"/>
        <end position="221"/>
    </location>
</feature>
<evidence type="ECO:0000256" key="3">
    <source>
        <dbReference type="ARBA" id="ARBA00022676"/>
    </source>
</evidence>
<feature type="transmembrane region" description="Helical" evidence="8">
    <location>
        <begin position="315"/>
        <end position="331"/>
    </location>
</feature>
<keyword evidence="7 8" id="KW-0472">Membrane</keyword>
<evidence type="ECO:0000256" key="8">
    <source>
        <dbReference type="SAM" id="Phobius"/>
    </source>
</evidence>
<dbReference type="PANTHER" id="PTHR33908">
    <property type="entry name" value="MANNOSYLTRANSFERASE YKCB-RELATED"/>
    <property type="match status" value="1"/>
</dbReference>
<keyword evidence="4" id="KW-0808">Transferase</keyword>
<dbReference type="RefSeq" id="WP_007474680.1">
    <property type="nucleotide sequence ID" value="NZ_ABCJ01000005.1"/>
</dbReference>
<feature type="transmembrane region" description="Helical" evidence="8">
    <location>
        <begin position="135"/>
        <end position="153"/>
    </location>
</feature>
<protein>
    <recommendedName>
        <fullName evidence="9">Glycosyltransferase RgtA/B/C/D-like domain-containing protein</fullName>
    </recommendedName>
</protein>
<evidence type="ECO:0000256" key="4">
    <source>
        <dbReference type="ARBA" id="ARBA00022679"/>
    </source>
</evidence>
<dbReference type="AlphaFoldDB" id="A0AAI9AFZ0"/>
<feature type="transmembrane region" description="Helical" evidence="8">
    <location>
        <begin position="112"/>
        <end position="128"/>
    </location>
</feature>
<feature type="transmembrane region" description="Helical" evidence="8">
    <location>
        <begin position="88"/>
        <end position="106"/>
    </location>
</feature>
<comment type="subcellular location">
    <subcellularLocation>
        <location evidence="1">Cell membrane</location>
        <topology evidence="1">Multi-pass membrane protein</topology>
    </subcellularLocation>
</comment>
<organism evidence="10 11">
    <name type="scientific">Caminibacter mediatlanticus TB-2</name>
    <dbReference type="NCBI Taxonomy" id="391592"/>
    <lineage>
        <taxon>Bacteria</taxon>
        <taxon>Pseudomonadati</taxon>
        <taxon>Campylobacterota</taxon>
        <taxon>Epsilonproteobacteria</taxon>
        <taxon>Nautiliales</taxon>
        <taxon>Nautiliaceae</taxon>
        <taxon>Caminibacter</taxon>
    </lineage>
</organism>
<dbReference type="GO" id="GO:0005886">
    <property type="term" value="C:plasma membrane"/>
    <property type="evidence" value="ECO:0007669"/>
    <property type="project" value="UniProtKB-SubCell"/>
</dbReference>
<evidence type="ECO:0000256" key="2">
    <source>
        <dbReference type="ARBA" id="ARBA00022475"/>
    </source>
</evidence>
<keyword evidence="2" id="KW-1003">Cell membrane</keyword>
<keyword evidence="5 8" id="KW-0812">Transmembrane</keyword>
<proteinExistence type="predicted"/>
<dbReference type="InterPro" id="IPR038731">
    <property type="entry name" value="RgtA/B/C-like"/>
</dbReference>
<evidence type="ECO:0000256" key="1">
    <source>
        <dbReference type="ARBA" id="ARBA00004651"/>
    </source>
</evidence>
<dbReference type="GO" id="GO:0010041">
    <property type="term" value="P:response to iron(III) ion"/>
    <property type="evidence" value="ECO:0007669"/>
    <property type="project" value="TreeGrafter"/>
</dbReference>
<keyword evidence="3" id="KW-0328">Glycosyltransferase</keyword>
<evidence type="ECO:0000259" key="9">
    <source>
        <dbReference type="Pfam" id="PF13231"/>
    </source>
</evidence>
<dbReference type="InterPro" id="IPR050297">
    <property type="entry name" value="LipidA_mod_glycosyltrf_83"/>
</dbReference>
<feature type="transmembrane region" description="Helical" evidence="8">
    <location>
        <begin position="9"/>
        <end position="28"/>
    </location>
</feature>
<reference evidence="10 11" key="1">
    <citation type="journal article" date="2011" name="Stand. Genomic Sci.">
        <title>Draft genome sequence of Caminibacter mediatlanticus strain TB-2, an epsilonproteobacterium isolated from a deep-sea hydrothermal vent.</title>
        <authorList>
            <person name="Giovannelli D."/>
            <person name="Ferriera S."/>
            <person name="Johnson J."/>
            <person name="Kravitz S."/>
            <person name="Perez-Rodriguez I."/>
            <person name="Ricci J."/>
            <person name="O'Brien C."/>
            <person name="Voordeckers J.W."/>
            <person name="Bini E."/>
            <person name="Vetriani C."/>
        </authorList>
    </citation>
    <scope>NUCLEOTIDE SEQUENCE [LARGE SCALE GENOMIC DNA]</scope>
    <source>
        <strain evidence="10 11">TB-2</strain>
    </source>
</reference>
<evidence type="ECO:0000256" key="5">
    <source>
        <dbReference type="ARBA" id="ARBA00022692"/>
    </source>
</evidence>
<feature type="transmembrane region" description="Helical" evidence="8">
    <location>
        <begin position="63"/>
        <end position="81"/>
    </location>
</feature>
<dbReference type="GO" id="GO:0009103">
    <property type="term" value="P:lipopolysaccharide biosynthetic process"/>
    <property type="evidence" value="ECO:0007669"/>
    <property type="project" value="UniProtKB-ARBA"/>
</dbReference>
<keyword evidence="6 8" id="KW-1133">Transmembrane helix</keyword>
<evidence type="ECO:0000313" key="11">
    <source>
        <dbReference type="Proteomes" id="UP000003288"/>
    </source>
</evidence>
<evidence type="ECO:0000313" key="10">
    <source>
        <dbReference type="EMBL" id="EDM23456.1"/>
    </source>
</evidence>
<feature type="domain" description="Glycosyltransferase RgtA/B/C/D-like" evidence="9">
    <location>
        <begin position="60"/>
        <end position="220"/>
    </location>
</feature>
<dbReference type="EMBL" id="ABCJ01000005">
    <property type="protein sequence ID" value="EDM23456.1"/>
    <property type="molecule type" value="Genomic_DNA"/>
</dbReference>
<feature type="transmembrane region" description="Helical" evidence="8">
    <location>
        <begin position="406"/>
        <end position="425"/>
    </location>
</feature>
<accession>A0AAI9AFZ0</accession>
<gene>
    <name evidence="10" type="ORF">CMTB2_07972</name>
</gene>
<evidence type="ECO:0000256" key="6">
    <source>
        <dbReference type="ARBA" id="ARBA00022989"/>
    </source>
</evidence>
<dbReference type="Proteomes" id="UP000003288">
    <property type="component" value="Unassembled WGS sequence"/>
</dbReference>
<dbReference type="GO" id="GO:0016763">
    <property type="term" value="F:pentosyltransferase activity"/>
    <property type="evidence" value="ECO:0007669"/>
    <property type="project" value="TreeGrafter"/>
</dbReference>
<name>A0AAI9AFZ0_9BACT</name>
<sequence>MSEKSLKIFLFLTILINFYLTLFLTPLFNLDEGAFSEATREMLLTHDFITTYLNGALRFDKPILIYWLQAISISIFGINEFAFRLPSAIAGTFWAIGIYFFAKKLYDEKTGLFAAFFMVTTLQIGLITKAAIADSLLNMFIAFSMFSLFLYIKEKNKKFLYLAFGFIGFGFLTKGPVAILIPLATYFIYSLIKKSFKEFLKDVFNIKGILIFLIIALPWYIAEFLAQGDKFIKGFFLKHNLARFETSFEKHKGSIIYYIPVILIGLLPWTTLFIKYLTKLKEFLSKQDDFILFGTIWFFFVFIFFSLSGTKLPHYVIYGYTPLFIFMALSFKKLKSEFLLSLPLILFVLLLIILPFILQKNLGNITSDFTKASIITLLPFFNKFYFISLFIILMLLIVRFNKEIKAIILGFSMIFILNYIGWIYAHVRAIPVKNTALYVKKHNIKKIVMYKLNTPSFNVYAKMYVKKRNPKIGDIVLTKITELKKFHYDLLFKDGVVALIKIKQKNNIKEPLNYKKERRE</sequence>